<sequence>MTATPLPGAAGSDDEPWLDDDAGRLVRPYTVSEGRTRPSAQLDLLTMVLATGERPDGYLGPEHTQVLRLCERPVSVAEIAAVIRQPAAVTKVVLSDLLDCGAVTTRGPIHLQEGPDPTDREVLEAVLDGLRSRL</sequence>
<evidence type="ECO:0000256" key="1">
    <source>
        <dbReference type="SAM" id="MobiDB-lite"/>
    </source>
</evidence>
<gene>
    <name evidence="2" type="ORF">JW592_30915</name>
</gene>
<comment type="caution">
    <text evidence="2">The sequence shown here is derived from an EMBL/GenBank/DDBJ whole genome shotgun (WGS) entry which is preliminary data.</text>
</comment>
<reference evidence="2 3" key="1">
    <citation type="submission" date="2021-02" db="EMBL/GenBank/DDBJ databases">
        <title>Streptomyces spirodelae sp. nov., isolated from duckweed.</title>
        <authorList>
            <person name="Saimee Y."/>
            <person name="Duangmal K."/>
        </authorList>
    </citation>
    <scope>NUCLEOTIDE SEQUENCE [LARGE SCALE GENOMIC DNA]</scope>
    <source>
        <strain evidence="2 3">DW4-2</strain>
    </source>
</reference>
<evidence type="ECO:0000313" key="2">
    <source>
        <dbReference type="EMBL" id="MBO8189827.1"/>
    </source>
</evidence>
<evidence type="ECO:0000313" key="3">
    <source>
        <dbReference type="Proteomes" id="UP001518976"/>
    </source>
</evidence>
<feature type="region of interest" description="Disordered" evidence="1">
    <location>
        <begin position="1"/>
        <end position="22"/>
    </location>
</feature>
<dbReference type="RefSeq" id="WP_209268584.1">
    <property type="nucleotide sequence ID" value="NZ_JAFFZN010000043.1"/>
</dbReference>
<name>A0ABS3X366_9ACTN</name>
<accession>A0ABS3X366</accession>
<dbReference type="InterPro" id="IPR007995">
    <property type="entry name" value="DUF742"/>
</dbReference>
<dbReference type="EMBL" id="JAFFZN010000043">
    <property type="protein sequence ID" value="MBO8189827.1"/>
    <property type="molecule type" value="Genomic_DNA"/>
</dbReference>
<keyword evidence="3" id="KW-1185">Reference proteome</keyword>
<dbReference type="Proteomes" id="UP001518976">
    <property type="component" value="Unassembled WGS sequence"/>
</dbReference>
<organism evidence="2 3">
    <name type="scientific">Streptomyces spirodelae</name>
    <dbReference type="NCBI Taxonomy" id="2812904"/>
    <lineage>
        <taxon>Bacteria</taxon>
        <taxon>Bacillati</taxon>
        <taxon>Actinomycetota</taxon>
        <taxon>Actinomycetes</taxon>
        <taxon>Kitasatosporales</taxon>
        <taxon>Streptomycetaceae</taxon>
        <taxon>Streptomyces</taxon>
    </lineage>
</organism>
<dbReference type="PANTHER" id="PTHR36221:SF1">
    <property type="entry name" value="DUF742 DOMAIN-CONTAINING PROTEIN"/>
    <property type="match status" value="1"/>
</dbReference>
<dbReference type="Pfam" id="PF05331">
    <property type="entry name" value="DUF742"/>
    <property type="match status" value="1"/>
</dbReference>
<protein>
    <submittedName>
        <fullName evidence="2">DUF742 domain-containing protein</fullName>
    </submittedName>
</protein>
<dbReference type="PANTHER" id="PTHR36221">
    <property type="entry name" value="DUF742 DOMAIN-CONTAINING PROTEIN"/>
    <property type="match status" value="1"/>
</dbReference>
<proteinExistence type="predicted"/>